<gene>
    <name evidence="9" type="ORF">LECACI_7A003573</name>
</gene>
<evidence type="ECO:0000256" key="2">
    <source>
        <dbReference type="ARBA" id="ARBA00009045"/>
    </source>
</evidence>
<dbReference type="Proteomes" id="UP001296104">
    <property type="component" value="Unassembled WGS sequence"/>
</dbReference>
<keyword evidence="5 7" id="KW-1133">Transmembrane helix</keyword>
<dbReference type="PANTHER" id="PTHR43731">
    <property type="entry name" value="RHOMBOID PROTEASE"/>
    <property type="match status" value="1"/>
</dbReference>
<organism evidence="9 10">
    <name type="scientific">Lecanosticta acicola</name>
    <dbReference type="NCBI Taxonomy" id="111012"/>
    <lineage>
        <taxon>Eukaryota</taxon>
        <taxon>Fungi</taxon>
        <taxon>Dikarya</taxon>
        <taxon>Ascomycota</taxon>
        <taxon>Pezizomycotina</taxon>
        <taxon>Dothideomycetes</taxon>
        <taxon>Dothideomycetidae</taxon>
        <taxon>Mycosphaerellales</taxon>
        <taxon>Mycosphaerellaceae</taxon>
        <taxon>Lecanosticta</taxon>
    </lineage>
</organism>
<keyword evidence="3 7" id="KW-0812">Transmembrane</keyword>
<dbReference type="GO" id="GO:0004252">
    <property type="term" value="F:serine-type endopeptidase activity"/>
    <property type="evidence" value="ECO:0007669"/>
    <property type="project" value="InterPro"/>
</dbReference>
<evidence type="ECO:0000256" key="3">
    <source>
        <dbReference type="ARBA" id="ARBA00022692"/>
    </source>
</evidence>
<proteinExistence type="inferred from homology"/>
<keyword evidence="4" id="KW-0378">Hydrolase</keyword>
<evidence type="ECO:0000256" key="1">
    <source>
        <dbReference type="ARBA" id="ARBA00004141"/>
    </source>
</evidence>
<dbReference type="InterPro" id="IPR022764">
    <property type="entry name" value="Peptidase_S54_rhomboid_dom"/>
</dbReference>
<dbReference type="InterPro" id="IPR050925">
    <property type="entry name" value="Rhomboid_protease_S54"/>
</dbReference>
<evidence type="ECO:0000256" key="4">
    <source>
        <dbReference type="ARBA" id="ARBA00022801"/>
    </source>
</evidence>
<evidence type="ECO:0000259" key="8">
    <source>
        <dbReference type="Pfam" id="PF01694"/>
    </source>
</evidence>
<feature type="transmembrane region" description="Helical" evidence="7">
    <location>
        <begin position="26"/>
        <end position="44"/>
    </location>
</feature>
<dbReference type="Pfam" id="PF01694">
    <property type="entry name" value="Rhomboid"/>
    <property type="match status" value="1"/>
</dbReference>
<feature type="transmembrane region" description="Helical" evidence="7">
    <location>
        <begin position="180"/>
        <end position="202"/>
    </location>
</feature>
<feature type="domain" description="Peptidase S54 rhomboid" evidence="8">
    <location>
        <begin position="70"/>
        <end position="234"/>
    </location>
</feature>
<feature type="transmembrane region" description="Helical" evidence="7">
    <location>
        <begin position="88"/>
        <end position="107"/>
    </location>
</feature>
<comment type="subcellular location">
    <subcellularLocation>
        <location evidence="1">Membrane</location>
        <topology evidence="1">Multi-pass membrane protein</topology>
    </subcellularLocation>
</comment>
<dbReference type="AlphaFoldDB" id="A0AAI8YX25"/>
<name>A0AAI8YX25_9PEZI</name>
<dbReference type="EMBL" id="CAVMBE010000017">
    <property type="protein sequence ID" value="CAK3969842.1"/>
    <property type="molecule type" value="Genomic_DNA"/>
</dbReference>
<protein>
    <submittedName>
        <fullName evidence="9">Integral membrane protease</fullName>
    </submittedName>
</protein>
<evidence type="ECO:0000256" key="6">
    <source>
        <dbReference type="ARBA" id="ARBA00023136"/>
    </source>
</evidence>
<dbReference type="GO" id="GO:0016020">
    <property type="term" value="C:membrane"/>
    <property type="evidence" value="ECO:0007669"/>
    <property type="project" value="UniProtKB-SubCell"/>
</dbReference>
<evidence type="ECO:0000313" key="10">
    <source>
        <dbReference type="Proteomes" id="UP001296104"/>
    </source>
</evidence>
<reference evidence="9" key="1">
    <citation type="submission" date="2023-11" db="EMBL/GenBank/DDBJ databases">
        <authorList>
            <person name="Alioto T."/>
            <person name="Alioto T."/>
            <person name="Gomez Garrido J."/>
        </authorList>
    </citation>
    <scope>NUCLEOTIDE SEQUENCE</scope>
</reference>
<comment type="similarity">
    <text evidence="2">Belongs to the peptidase S54 family.</text>
</comment>
<keyword evidence="10" id="KW-1185">Reference proteome</keyword>
<comment type="caution">
    <text evidence="9">The sequence shown here is derived from an EMBL/GenBank/DDBJ whole genome shotgun (WGS) entry which is preliminary data.</text>
</comment>
<accession>A0AAI8YX25</accession>
<dbReference type="GO" id="GO:0006508">
    <property type="term" value="P:proteolysis"/>
    <property type="evidence" value="ECO:0007669"/>
    <property type="project" value="UniProtKB-KW"/>
</dbReference>
<dbReference type="SUPFAM" id="SSF144091">
    <property type="entry name" value="Rhomboid-like"/>
    <property type="match status" value="1"/>
</dbReference>
<evidence type="ECO:0000256" key="5">
    <source>
        <dbReference type="ARBA" id="ARBA00022989"/>
    </source>
</evidence>
<evidence type="ECO:0000256" key="7">
    <source>
        <dbReference type="SAM" id="Phobius"/>
    </source>
</evidence>
<keyword evidence="9" id="KW-0645">Protease</keyword>
<keyword evidence="6 7" id="KW-0472">Membrane</keyword>
<evidence type="ECO:0000313" key="9">
    <source>
        <dbReference type="EMBL" id="CAK3969842.1"/>
    </source>
</evidence>
<dbReference type="Gene3D" id="1.20.1540.10">
    <property type="entry name" value="Rhomboid-like"/>
    <property type="match status" value="1"/>
</dbReference>
<sequence>MSYIYDSDIRADFGPSTVNSIWTRRTVLAIIGLNTAVFGAWQYASTYKDKQLKEWLQRNFTVSWTNINQGRYHTLLTSAFSHNQPMHFIFNMVTLHAFGSVLASSAINPSSLVVMSVSFGVLSSCALLYWLKSKGLDKGKRQIRRGFLQRPTQSITIYSGLGASGILCGLGAAATCLAPFQRMILAVIPMPLFMCTAVFFAVDTYFLNKESQVGHAAHLGGSVAGFAYYLAFLRNHGNGVWPMLRRLVVRR</sequence>
<dbReference type="PANTHER" id="PTHR43731:SF14">
    <property type="entry name" value="PRESENILIN-ASSOCIATED RHOMBOID-LIKE PROTEIN, MITOCHONDRIAL"/>
    <property type="match status" value="1"/>
</dbReference>
<feature type="transmembrane region" description="Helical" evidence="7">
    <location>
        <begin position="152"/>
        <end position="174"/>
    </location>
</feature>
<dbReference type="InterPro" id="IPR035952">
    <property type="entry name" value="Rhomboid-like_sf"/>
</dbReference>
<feature type="transmembrane region" description="Helical" evidence="7">
    <location>
        <begin position="113"/>
        <end position="131"/>
    </location>
</feature>